<dbReference type="EMBL" id="JANYMP010000017">
    <property type="protein sequence ID" value="MCS7481212.1"/>
    <property type="molecule type" value="Genomic_DNA"/>
</dbReference>
<dbReference type="RefSeq" id="WP_259626704.1">
    <property type="nucleotide sequence ID" value="NZ_JANYMP010000017.1"/>
</dbReference>
<dbReference type="AlphaFoldDB" id="A0A9X2VRV7"/>
<accession>A0A9X2VRV7</accession>
<dbReference type="Proteomes" id="UP001141259">
    <property type="component" value="Unassembled WGS sequence"/>
</dbReference>
<name>A0A9X2VRV7_9PSEU</name>
<keyword evidence="3" id="KW-1185">Reference proteome</keyword>
<gene>
    <name evidence="2" type="ORF">NZH93_30520</name>
</gene>
<feature type="compositionally biased region" description="Basic and acidic residues" evidence="1">
    <location>
        <begin position="1"/>
        <end position="16"/>
    </location>
</feature>
<proteinExistence type="predicted"/>
<evidence type="ECO:0000313" key="2">
    <source>
        <dbReference type="EMBL" id="MCS7481212.1"/>
    </source>
</evidence>
<evidence type="ECO:0000313" key="3">
    <source>
        <dbReference type="Proteomes" id="UP001141259"/>
    </source>
</evidence>
<protein>
    <submittedName>
        <fullName evidence="2">Uncharacterized protein</fullName>
    </submittedName>
</protein>
<reference evidence="2" key="1">
    <citation type="submission" date="2022-08" db="EMBL/GenBank/DDBJ databases">
        <authorList>
            <person name="Tistechok S."/>
            <person name="Samborskyy M."/>
            <person name="Roman I."/>
        </authorList>
    </citation>
    <scope>NUCLEOTIDE SEQUENCE</scope>
    <source>
        <strain evidence="2">DSM 103496</strain>
    </source>
</reference>
<comment type="caution">
    <text evidence="2">The sequence shown here is derived from an EMBL/GenBank/DDBJ whole genome shotgun (WGS) entry which is preliminary data.</text>
</comment>
<sequence length="59" mass="6692">MGIVETERRDQTRTQEARFGGHGMWAPMIPISRQPEEWVAWVGDPDDDGLDPVVVRSVD</sequence>
<organism evidence="2 3">
    <name type="scientific">Umezawaea endophytica</name>
    <dbReference type="NCBI Taxonomy" id="1654476"/>
    <lineage>
        <taxon>Bacteria</taxon>
        <taxon>Bacillati</taxon>
        <taxon>Actinomycetota</taxon>
        <taxon>Actinomycetes</taxon>
        <taxon>Pseudonocardiales</taxon>
        <taxon>Pseudonocardiaceae</taxon>
        <taxon>Umezawaea</taxon>
    </lineage>
</organism>
<feature type="region of interest" description="Disordered" evidence="1">
    <location>
        <begin position="1"/>
        <end position="26"/>
    </location>
</feature>
<evidence type="ECO:0000256" key="1">
    <source>
        <dbReference type="SAM" id="MobiDB-lite"/>
    </source>
</evidence>